<feature type="transmembrane region" description="Helical" evidence="9">
    <location>
        <begin position="60"/>
        <end position="82"/>
    </location>
</feature>
<comment type="subunit">
    <text evidence="9">Interacts with CtaA.</text>
</comment>
<dbReference type="PANTHER" id="PTHR43448:SF2">
    <property type="entry name" value="PROTOHEME IX FARNESYLTRANSFERASE, MITOCHONDRIAL"/>
    <property type="match status" value="1"/>
</dbReference>
<dbReference type="PROSITE" id="PS00943">
    <property type="entry name" value="UBIA"/>
    <property type="match status" value="1"/>
</dbReference>
<feature type="transmembrane region" description="Helical" evidence="9">
    <location>
        <begin position="169"/>
        <end position="194"/>
    </location>
</feature>
<comment type="catalytic activity">
    <reaction evidence="8 9">
        <text>heme b + (2E,6E)-farnesyl diphosphate + H2O = Fe(II)-heme o + diphosphate</text>
        <dbReference type="Rhea" id="RHEA:28070"/>
        <dbReference type="ChEBI" id="CHEBI:15377"/>
        <dbReference type="ChEBI" id="CHEBI:33019"/>
        <dbReference type="ChEBI" id="CHEBI:60344"/>
        <dbReference type="ChEBI" id="CHEBI:60530"/>
        <dbReference type="ChEBI" id="CHEBI:175763"/>
        <dbReference type="EC" id="2.5.1.141"/>
    </reaction>
</comment>
<evidence type="ECO:0000256" key="8">
    <source>
        <dbReference type="ARBA" id="ARBA00047690"/>
    </source>
</evidence>
<comment type="miscellaneous">
    <text evidence="9">Carbon 2 of the heme B porphyrin ring is defined according to the Fischer nomenclature.</text>
</comment>
<dbReference type="InterPro" id="IPR030470">
    <property type="entry name" value="UbiA_prenylTrfase_CS"/>
</dbReference>
<feature type="transmembrane region" description="Helical" evidence="9">
    <location>
        <begin position="103"/>
        <end position="124"/>
    </location>
</feature>
<keyword evidence="6 9" id="KW-0350">Heme biosynthesis</keyword>
<evidence type="ECO:0000256" key="9">
    <source>
        <dbReference type="HAMAP-Rule" id="MF_00154"/>
    </source>
</evidence>
<keyword evidence="4 9" id="KW-0812">Transmembrane</keyword>
<evidence type="ECO:0000313" key="10">
    <source>
        <dbReference type="EMBL" id="AJI25349.1"/>
    </source>
</evidence>
<dbReference type="Proteomes" id="UP000031829">
    <property type="component" value="Chromosome"/>
</dbReference>
<comment type="function">
    <text evidence="9">Converts heme B (protoheme IX) to heme O by substitution of the vinyl group on carbon 2 of heme B porphyrin ring with a hydroxyethyl farnesyl side group.</text>
</comment>
<gene>
    <name evidence="10" type="primary">cyoE</name>
    <name evidence="9" type="synonym">ctaB</name>
    <name evidence="10" type="ORF">BG04_4390</name>
</gene>
<protein>
    <recommendedName>
        <fullName evidence="9">Protoheme IX farnesyltransferase</fullName>
        <ecNumber evidence="9">2.5.1.141</ecNumber>
    </recommendedName>
    <alternativeName>
        <fullName evidence="9">Heme B farnesyltransferase</fullName>
    </alternativeName>
    <alternativeName>
        <fullName evidence="9">Heme O synthase</fullName>
    </alternativeName>
</protein>
<dbReference type="EMBL" id="CP009920">
    <property type="protein sequence ID" value="AJI25349.1"/>
    <property type="molecule type" value="Genomic_DNA"/>
</dbReference>
<evidence type="ECO:0000256" key="6">
    <source>
        <dbReference type="ARBA" id="ARBA00023133"/>
    </source>
</evidence>
<dbReference type="UniPathway" id="UPA00834">
    <property type="reaction ID" value="UER00712"/>
</dbReference>
<evidence type="ECO:0000256" key="3">
    <source>
        <dbReference type="ARBA" id="ARBA00022679"/>
    </source>
</evidence>
<evidence type="ECO:0000256" key="7">
    <source>
        <dbReference type="ARBA" id="ARBA00023136"/>
    </source>
</evidence>
<sequence length="305" mass="33728">MKNTEVITKESLPINQYFSREVISAIIKTGIIKSNSLGMVAGLCLAIAVNDLSFVTQIPIIILALIGTSFVVGGAGAVNNFYDRDIDAIMKRTKDRPTVTGAVNPKFALWLGLALFVIGVGILFLVSNMAAIMGILGFFFYVVPYTMLTKRTTIYNTEVGSISGAMPPIIGWAAISPDLFHPVAIGLFVFMFLWQPPHFYAIAIRRLEEYKAAGVPMLPVVKGIRRSKVQTLVYLVILLASSFLFLSFSKIIAFTMFGLTLVWMLLGIVGFKKLEDTKWATLMFVFSLNHLTIIFALMIILSFFK</sequence>
<dbReference type="InterPro" id="IPR044878">
    <property type="entry name" value="UbiA_sf"/>
</dbReference>
<feature type="transmembrane region" description="Helical" evidence="9">
    <location>
        <begin position="36"/>
        <end position="54"/>
    </location>
</feature>
<dbReference type="CDD" id="cd13957">
    <property type="entry name" value="PT_UbiA_Cox10"/>
    <property type="match status" value="1"/>
</dbReference>
<comment type="subcellular location">
    <subcellularLocation>
        <location evidence="9">Cell membrane</location>
        <topology evidence="9">Multi-pass membrane protein</topology>
    </subcellularLocation>
    <subcellularLocation>
        <location evidence="1">Membrane</location>
        <topology evidence="1">Multi-pass membrane protein</topology>
    </subcellularLocation>
</comment>
<evidence type="ECO:0000256" key="2">
    <source>
        <dbReference type="ARBA" id="ARBA00022475"/>
    </source>
</evidence>
<keyword evidence="3 9" id="KW-0808">Transferase</keyword>
<dbReference type="HAMAP" id="MF_00154">
    <property type="entry name" value="CyoE_CtaB"/>
    <property type="match status" value="1"/>
</dbReference>
<dbReference type="AlphaFoldDB" id="A0A0B6AZJ2"/>
<feature type="transmembrane region" description="Helical" evidence="9">
    <location>
        <begin position="283"/>
        <end position="304"/>
    </location>
</feature>
<dbReference type="GO" id="GO:0008495">
    <property type="term" value="F:protoheme IX farnesyltransferase activity"/>
    <property type="evidence" value="ECO:0007669"/>
    <property type="project" value="UniProtKB-UniRule"/>
</dbReference>
<dbReference type="InterPro" id="IPR006369">
    <property type="entry name" value="Protohaem_IX_farnesylTrfase"/>
</dbReference>
<reference evidence="10 11" key="1">
    <citation type="journal article" date="2015" name="Genome Announc.">
        <title>Complete genome sequences for 35 biothreat assay-relevant bacillus species.</title>
        <authorList>
            <person name="Johnson S.L."/>
            <person name="Daligault H.E."/>
            <person name="Davenport K.W."/>
            <person name="Jaissle J."/>
            <person name="Frey K.G."/>
            <person name="Ladner J.T."/>
            <person name="Broomall S.M."/>
            <person name="Bishop-Lilly K.A."/>
            <person name="Bruce D.C."/>
            <person name="Gibbons H.S."/>
            <person name="Coyne S.R."/>
            <person name="Lo C.C."/>
            <person name="Meincke L."/>
            <person name="Munk A.C."/>
            <person name="Koroleva G.I."/>
            <person name="Rosenzweig C.N."/>
            <person name="Palacios G.F."/>
            <person name="Redden C.L."/>
            <person name="Minogue T.D."/>
            <person name="Chain P.S."/>
        </authorList>
    </citation>
    <scope>NUCLEOTIDE SEQUENCE [LARGE SCALE GENOMIC DNA]</scope>
    <source>
        <strain evidence="11">ATCC 14581 / DSM 32 / JCM 2506 / NBRC 15308 / NCIMB 9376 / NCTC 10342 / NRRL B-14308 / VKM B-512</strain>
    </source>
</reference>
<comment type="pathway">
    <text evidence="9">Porphyrin-containing compound metabolism; heme O biosynthesis; heme O from protoheme: step 1/1.</text>
</comment>
<keyword evidence="5 9" id="KW-1133">Transmembrane helix</keyword>
<dbReference type="KEGG" id="bmeg:BG04_4390"/>
<evidence type="ECO:0000256" key="5">
    <source>
        <dbReference type="ARBA" id="ARBA00022989"/>
    </source>
</evidence>
<accession>A0A0B6AZJ2</accession>
<dbReference type="Pfam" id="PF01040">
    <property type="entry name" value="UbiA"/>
    <property type="match status" value="1"/>
</dbReference>
<proteinExistence type="inferred from homology"/>
<name>A0A0B6AZJ2_PRIM2</name>
<dbReference type="Gene3D" id="1.10.357.140">
    <property type="entry name" value="UbiA prenyltransferase"/>
    <property type="match status" value="1"/>
</dbReference>
<dbReference type="InterPro" id="IPR000537">
    <property type="entry name" value="UbiA_prenyltransferase"/>
</dbReference>
<keyword evidence="2 9" id="KW-1003">Cell membrane</keyword>
<feature type="transmembrane region" description="Helical" evidence="9">
    <location>
        <begin position="130"/>
        <end position="148"/>
    </location>
</feature>
<dbReference type="HOGENOM" id="CLU_029631_0_0_9"/>
<dbReference type="PANTHER" id="PTHR43448">
    <property type="entry name" value="PROTOHEME IX FARNESYLTRANSFERASE, MITOCHONDRIAL"/>
    <property type="match status" value="1"/>
</dbReference>
<feature type="transmembrane region" description="Helical" evidence="9">
    <location>
        <begin position="251"/>
        <end position="271"/>
    </location>
</feature>
<dbReference type="GeneID" id="93642397"/>
<dbReference type="NCBIfam" id="TIGR01473">
    <property type="entry name" value="cyoE_ctaB"/>
    <property type="match status" value="1"/>
</dbReference>
<comment type="similarity">
    <text evidence="9">Belongs to the UbiA prenyltransferase family. Protoheme IX farnesyltransferase subfamily.</text>
</comment>
<dbReference type="GO" id="GO:0005886">
    <property type="term" value="C:plasma membrane"/>
    <property type="evidence" value="ECO:0007669"/>
    <property type="project" value="UniProtKB-SubCell"/>
</dbReference>
<evidence type="ECO:0000313" key="11">
    <source>
        <dbReference type="Proteomes" id="UP000031829"/>
    </source>
</evidence>
<evidence type="ECO:0000256" key="1">
    <source>
        <dbReference type="ARBA" id="ARBA00004141"/>
    </source>
</evidence>
<dbReference type="EC" id="2.5.1.141" evidence="9"/>
<feature type="transmembrane region" description="Helical" evidence="9">
    <location>
        <begin position="229"/>
        <end position="246"/>
    </location>
</feature>
<organism evidence="10 11">
    <name type="scientific">Priestia megaterium (strain ATCC 14581 / DSM 32 / CCUG 1817 / JCM 2506 / NBRC 15308 / NCIMB 9376 / NCTC 10342 / NRRL B-14308 / VKM B-512 / Ford 19)</name>
    <name type="common">Bacillus megaterium</name>
    <dbReference type="NCBI Taxonomy" id="1348623"/>
    <lineage>
        <taxon>Bacteria</taxon>
        <taxon>Bacillati</taxon>
        <taxon>Bacillota</taxon>
        <taxon>Bacilli</taxon>
        <taxon>Bacillales</taxon>
        <taxon>Bacillaceae</taxon>
        <taxon>Priestia</taxon>
    </lineage>
</organism>
<evidence type="ECO:0000256" key="4">
    <source>
        <dbReference type="ARBA" id="ARBA00022692"/>
    </source>
</evidence>
<dbReference type="RefSeq" id="WP_016763895.1">
    <property type="nucleotide sequence ID" value="NZ_BCVB01000005.1"/>
</dbReference>
<keyword evidence="7 9" id="KW-0472">Membrane</keyword>
<dbReference type="GO" id="GO:0048034">
    <property type="term" value="P:heme O biosynthetic process"/>
    <property type="evidence" value="ECO:0007669"/>
    <property type="project" value="UniProtKB-UniRule"/>
</dbReference>